<dbReference type="InterPro" id="IPR001810">
    <property type="entry name" value="F-box_dom"/>
</dbReference>
<feature type="compositionally biased region" description="Acidic residues" evidence="1">
    <location>
        <begin position="494"/>
        <end position="569"/>
    </location>
</feature>
<dbReference type="InterPro" id="IPR006553">
    <property type="entry name" value="Leu-rich_rpt_Cys-con_subtyp"/>
</dbReference>
<evidence type="ECO:0000256" key="1">
    <source>
        <dbReference type="SAM" id="MobiDB-lite"/>
    </source>
</evidence>
<evidence type="ECO:0000313" key="4">
    <source>
        <dbReference type="Proteomes" id="UP000749646"/>
    </source>
</evidence>
<dbReference type="Pfam" id="PF12937">
    <property type="entry name" value="F-box-like"/>
    <property type="match status" value="1"/>
</dbReference>
<organism evidence="3 4">
    <name type="scientific">Modicella reniformis</name>
    <dbReference type="NCBI Taxonomy" id="1440133"/>
    <lineage>
        <taxon>Eukaryota</taxon>
        <taxon>Fungi</taxon>
        <taxon>Fungi incertae sedis</taxon>
        <taxon>Mucoromycota</taxon>
        <taxon>Mortierellomycotina</taxon>
        <taxon>Mortierellomycetes</taxon>
        <taxon>Mortierellales</taxon>
        <taxon>Mortierellaceae</taxon>
        <taxon>Modicella</taxon>
    </lineage>
</organism>
<feature type="region of interest" description="Disordered" evidence="1">
    <location>
        <begin position="479"/>
        <end position="682"/>
    </location>
</feature>
<feature type="compositionally biased region" description="Acidic residues" evidence="1">
    <location>
        <begin position="658"/>
        <end position="682"/>
    </location>
</feature>
<dbReference type="Gene3D" id="3.80.10.10">
    <property type="entry name" value="Ribonuclease Inhibitor"/>
    <property type="match status" value="1"/>
</dbReference>
<feature type="domain" description="F-box" evidence="2">
    <location>
        <begin position="8"/>
        <end position="46"/>
    </location>
</feature>
<dbReference type="OrthoDB" id="550575at2759"/>
<feature type="compositionally biased region" description="Polar residues" evidence="1">
    <location>
        <begin position="611"/>
        <end position="624"/>
    </location>
</feature>
<reference evidence="3" key="1">
    <citation type="journal article" date="2020" name="Fungal Divers.">
        <title>Resolving the Mortierellaceae phylogeny through synthesis of multi-gene phylogenetics and phylogenomics.</title>
        <authorList>
            <person name="Vandepol N."/>
            <person name="Liber J."/>
            <person name="Desiro A."/>
            <person name="Na H."/>
            <person name="Kennedy M."/>
            <person name="Barry K."/>
            <person name="Grigoriev I.V."/>
            <person name="Miller A.N."/>
            <person name="O'Donnell K."/>
            <person name="Stajich J.E."/>
            <person name="Bonito G."/>
        </authorList>
    </citation>
    <scope>NUCLEOTIDE SEQUENCE</scope>
    <source>
        <strain evidence="3">MES-2147</strain>
    </source>
</reference>
<gene>
    <name evidence="3" type="ORF">BGZ65_011360</name>
</gene>
<dbReference type="SUPFAM" id="SSF52047">
    <property type="entry name" value="RNI-like"/>
    <property type="match status" value="1"/>
</dbReference>
<evidence type="ECO:0000259" key="2">
    <source>
        <dbReference type="Pfam" id="PF12937"/>
    </source>
</evidence>
<dbReference type="Gene3D" id="1.20.1280.50">
    <property type="match status" value="1"/>
</dbReference>
<feature type="compositionally biased region" description="Basic and acidic residues" evidence="1">
    <location>
        <begin position="571"/>
        <end position="585"/>
    </location>
</feature>
<sequence length="682" mass="75833">MSDPLLIPEILRIVFDALETSSLVAAAVVCRTWSRVAPEVLWRSIRHTQTSEAFFALLRKHGHHVRSLDILLNNSPHSPNPTHIRLARILPDTPRLMNLTIGFSHEGTQDAWLIIFQVIKDYLAETLRSLALSLRGEAELEQTVYRFTPEDAAAFFPALRQLTRLELDILPTDNVMSTIIASLPSLVKVSFKEMPSPSAIIHDHFGDDTLYLLGQRLENLRDLTIKFNQRLTSAGFSRLASNCKTLTRLDLCQCHQLNPVGLEMLVEACPLLSSVTLNDSNAHDELLHKLATPARADGLRVLSIRRCPAITTAGIQNIVQRCSSLRELDFSGCPRVLIDVFTEFDWGCMHLSTLGFSGIHQQTLQEDDERPRRVNDQDLESMYRQLGRLTRLEELDMSALPFELRLFAIGRSTIENMRRLNKLDITERKEGVMDKEMIWLATFIPSLRTLRVDSYGVRRRLLGDLVDINSLLHIELTSSPTQGPFTFMDNASDAFDDTDESDDSEDSEYSGSSEDSEGSEDLEGSEDADDSDDAGVSEDPQDSDDSDDSGESEAIEDTEDSEDFGDSENTESSRDSEDSENKSTEDSENSNESSDPNDSADELSRHLQGTWIGSDSDTSDSSEMFTADGSDSFDSEISDASDHSEDSGSESGSGMEGVDGESGEIEDDEESDDNDDNGSDTW</sequence>
<dbReference type="Proteomes" id="UP000749646">
    <property type="component" value="Unassembled WGS sequence"/>
</dbReference>
<keyword evidence="4" id="KW-1185">Reference proteome</keyword>
<dbReference type="InterPro" id="IPR036047">
    <property type="entry name" value="F-box-like_dom_sf"/>
</dbReference>
<dbReference type="PANTHER" id="PTHR13318">
    <property type="entry name" value="PARTNER OF PAIRED, ISOFORM B-RELATED"/>
    <property type="match status" value="1"/>
</dbReference>
<name>A0A9P6SUS9_9FUNG</name>
<dbReference type="SMART" id="SM00367">
    <property type="entry name" value="LRR_CC"/>
    <property type="match status" value="4"/>
</dbReference>
<proteinExistence type="predicted"/>
<dbReference type="EMBL" id="JAAAHW010000193">
    <property type="protein sequence ID" value="KAG0005364.1"/>
    <property type="molecule type" value="Genomic_DNA"/>
</dbReference>
<dbReference type="PANTHER" id="PTHR13318:SF95">
    <property type="entry name" value="F-BOX PROTEIN YLR352W"/>
    <property type="match status" value="1"/>
</dbReference>
<dbReference type="GO" id="GO:0031146">
    <property type="term" value="P:SCF-dependent proteasomal ubiquitin-dependent protein catabolic process"/>
    <property type="evidence" value="ECO:0007669"/>
    <property type="project" value="TreeGrafter"/>
</dbReference>
<dbReference type="InterPro" id="IPR032675">
    <property type="entry name" value="LRR_dom_sf"/>
</dbReference>
<dbReference type="AlphaFoldDB" id="A0A9P6SUS9"/>
<dbReference type="SUPFAM" id="SSF81383">
    <property type="entry name" value="F-box domain"/>
    <property type="match status" value="1"/>
</dbReference>
<dbReference type="GO" id="GO:0019005">
    <property type="term" value="C:SCF ubiquitin ligase complex"/>
    <property type="evidence" value="ECO:0007669"/>
    <property type="project" value="TreeGrafter"/>
</dbReference>
<accession>A0A9P6SUS9</accession>
<protein>
    <recommendedName>
        <fullName evidence="2">F-box domain-containing protein</fullName>
    </recommendedName>
</protein>
<comment type="caution">
    <text evidence="3">The sequence shown here is derived from an EMBL/GenBank/DDBJ whole genome shotgun (WGS) entry which is preliminary data.</text>
</comment>
<evidence type="ECO:0000313" key="3">
    <source>
        <dbReference type="EMBL" id="KAG0005364.1"/>
    </source>
</evidence>